<sequence>MASFTNRWSGTVELSGQTAETVAGVELLSCQVKLLKQSLERNSGGELEDGQFQACICIILLWFTRVSGYSYITHGVWSSSLPLGLIHHNTPQLFLDALPASDGRSLHQARLSTQRCPTQKDPNLSPTGLKQRERQEL</sequence>
<comment type="caution">
    <text evidence="2">The sequence shown here is derived from an EMBL/GenBank/DDBJ whole genome shotgun (WGS) entry which is preliminary data.</text>
</comment>
<name>A0AAE0XTY3_9GAST</name>
<evidence type="ECO:0000256" key="1">
    <source>
        <dbReference type="SAM" id="MobiDB-lite"/>
    </source>
</evidence>
<evidence type="ECO:0000313" key="2">
    <source>
        <dbReference type="EMBL" id="KAK3712349.1"/>
    </source>
</evidence>
<accession>A0AAE0XTY3</accession>
<feature type="compositionally biased region" description="Polar residues" evidence="1">
    <location>
        <begin position="110"/>
        <end position="128"/>
    </location>
</feature>
<organism evidence="2 3">
    <name type="scientific">Elysia crispata</name>
    <name type="common">lettuce slug</name>
    <dbReference type="NCBI Taxonomy" id="231223"/>
    <lineage>
        <taxon>Eukaryota</taxon>
        <taxon>Metazoa</taxon>
        <taxon>Spiralia</taxon>
        <taxon>Lophotrochozoa</taxon>
        <taxon>Mollusca</taxon>
        <taxon>Gastropoda</taxon>
        <taxon>Heterobranchia</taxon>
        <taxon>Euthyneura</taxon>
        <taxon>Panpulmonata</taxon>
        <taxon>Sacoglossa</taxon>
        <taxon>Placobranchoidea</taxon>
        <taxon>Plakobranchidae</taxon>
        <taxon>Elysia</taxon>
    </lineage>
</organism>
<evidence type="ECO:0000313" key="3">
    <source>
        <dbReference type="Proteomes" id="UP001283361"/>
    </source>
</evidence>
<protein>
    <submittedName>
        <fullName evidence="2">Uncharacterized protein</fullName>
    </submittedName>
</protein>
<dbReference type="AlphaFoldDB" id="A0AAE0XTY3"/>
<gene>
    <name evidence="2" type="ORF">RRG08_002679</name>
</gene>
<dbReference type="EMBL" id="JAWDGP010007584">
    <property type="protein sequence ID" value="KAK3712349.1"/>
    <property type="molecule type" value="Genomic_DNA"/>
</dbReference>
<keyword evidence="3" id="KW-1185">Reference proteome</keyword>
<reference evidence="2" key="1">
    <citation type="journal article" date="2023" name="G3 (Bethesda)">
        <title>A reference genome for the long-term kleptoplast-retaining sea slug Elysia crispata morphotype clarki.</title>
        <authorList>
            <person name="Eastman K.E."/>
            <person name="Pendleton A.L."/>
            <person name="Shaikh M.A."/>
            <person name="Suttiyut T."/>
            <person name="Ogas R."/>
            <person name="Tomko P."/>
            <person name="Gavelis G."/>
            <person name="Widhalm J.R."/>
            <person name="Wisecaver J.H."/>
        </authorList>
    </citation>
    <scope>NUCLEOTIDE SEQUENCE</scope>
    <source>
        <strain evidence="2">ECLA1</strain>
    </source>
</reference>
<feature type="region of interest" description="Disordered" evidence="1">
    <location>
        <begin position="109"/>
        <end position="137"/>
    </location>
</feature>
<proteinExistence type="predicted"/>
<dbReference type="Proteomes" id="UP001283361">
    <property type="component" value="Unassembled WGS sequence"/>
</dbReference>